<dbReference type="EMBL" id="JACASZ010000019">
    <property type="protein sequence ID" value="NWJ77261.1"/>
    <property type="molecule type" value="Genomic_DNA"/>
</dbReference>
<feature type="domain" description="AMP-binding enzyme C-terminal" evidence="1">
    <location>
        <begin position="14"/>
        <end position="93"/>
    </location>
</feature>
<dbReference type="Proteomes" id="UP000527815">
    <property type="component" value="Unassembled WGS sequence"/>
</dbReference>
<dbReference type="Pfam" id="PF13193">
    <property type="entry name" value="AMP-binding_C"/>
    <property type="match status" value="1"/>
</dbReference>
<dbReference type="InterPro" id="IPR025110">
    <property type="entry name" value="AMP-bd_C"/>
</dbReference>
<accession>A0A7K4N3E4</accession>
<dbReference type="PANTHER" id="PTHR24095:SF14">
    <property type="entry name" value="ACETYL-COENZYME A SYNTHETASE 1"/>
    <property type="match status" value="1"/>
</dbReference>
<gene>
    <name evidence="2" type="ORF">HX865_01960</name>
</gene>
<name>A0A7K4N3E4_9ARCH</name>
<sequence length="139" mass="14921">DILKVAGHRIGTAELENSLVSHGDIAEAAVCGIPDEIKGEVIAAFVVLKQNAKKSGSRLRTELIETVRNGIGPIATPQQIYFVTKLPKTRSGKIMRRVLKAIASNEKIGDVSTLEDGAAVKDVQDAFTELQSAVRKNKS</sequence>
<dbReference type="SUPFAM" id="SSF56801">
    <property type="entry name" value="Acetyl-CoA synthetase-like"/>
    <property type="match status" value="1"/>
</dbReference>
<dbReference type="Gene3D" id="3.30.300.30">
    <property type="match status" value="1"/>
</dbReference>
<protein>
    <submittedName>
        <fullName evidence="2">Acetyl-coenzyme A synthetase</fullName>
    </submittedName>
</protein>
<evidence type="ECO:0000313" key="3">
    <source>
        <dbReference type="Proteomes" id="UP000527815"/>
    </source>
</evidence>
<dbReference type="GO" id="GO:0006085">
    <property type="term" value="P:acetyl-CoA biosynthetic process"/>
    <property type="evidence" value="ECO:0007669"/>
    <property type="project" value="TreeGrafter"/>
</dbReference>
<comment type="caution">
    <text evidence="2">The sequence shown here is derived from an EMBL/GenBank/DDBJ whole genome shotgun (WGS) entry which is preliminary data.</text>
</comment>
<proteinExistence type="predicted"/>
<dbReference type="InterPro" id="IPR045851">
    <property type="entry name" value="AMP-bd_C_sf"/>
</dbReference>
<organism evidence="2 3">
    <name type="scientific">Marine Group I thaumarchaeote</name>
    <dbReference type="NCBI Taxonomy" id="2511932"/>
    <lineage>
        <taxon>Archaea</taxon>
        <taxon>Nitrososphaerota</taxon>
        <taxon>Marine Group I</taxon>
    </lineage>
</organism>
<evidence type="ECO:0000313" key="2">
    <source>
        <dbReference type="EMBL" id="NWJ77261.1"/>
    </source>
</evidence>
<dbReference type="PANTHER" id="PTHR24095">
    <property type="entry name" value="ACETYL-COENZYME A SYNTHETASE"/>
    <property type="match status" value="1"/>
</dbReference>
<dbReference type="AlphaFoldDB" id="A0A7K4N3E4"/>
<dbReference type="GO" id="GO:0003987">
    <property type="term" value="F:acetate-CoA ligase activity"/>
    <property type="evidence" value="ECO:0007669"/>
    <property type="project" value="TreeGrafter"/>
</dbReference>
<reference evidence="2 3" key="1">
    <citation type="journal article" date="2019" name="Environ. Microbiol.">
        <title>Genomics insights into ecotype formation of ammonia-oxidizing archaea in the deep ocean.</title>
        <authorList>
            <person name="Wang Y."/>
            <person name="Huang J.M."/>
            <person name="Cui G.J."/>
            <person name="Nunoura T."/>
            <person name="Takaki Y."/>
            <person name="Li W.L."/>
            <person name="Li J."/>
            <person name="Gao Z.M."/>
            <person name="Takai K."/>
            <person name="Zhang A.Q."/>
            <person name="Stepanauskas R."/>
        </authorList>
    </citation>
    <scope>NUCLEOTIDE SEQUENCE [LARGE SCALE GENOMIC DNA]</scope>
    <source>
        <strain evidence="2 3">D1b</strain>
    </source>
</reference>
<feature type="non-terminal residue" evidence="2">
    <location>
        <position position="1"/>
    </location>
</feature>
<evidence type="ECO:0000259" key="1">
    <source>
        <dbReference type="Pfam" id="PF13193"/>
    </source>
</evidence>